<dbReference type="InterPro" id="IPR049312">
    <property type="entry name" value="GIDA_C_N"/>
</dbReference>
<name>A0A1G1L1C6_9BACT</name>
<comment type="similarity">
    <text evidence="3 11">Belongs to the MnmG family.</text>
</comment>
<accession>A0A1G1L1C6</accession>
<evidence type="ECO:0000256" key="2">
    <source>
        <dbReference type="ARBA" id="ARBA00003717"/>
    </source>
</evidence>
<evidence type="ECO:0000256" key="11">
    <source>
        <dbReference type="HAMAP-Rule" id="MF_00129"/>
    </source>
</evidence>
<dbReference type="AlphaFoldDB" id="A0A1G1L1C6"/>
<dbReference type="Proteomes" id="UP000178187">
    <property type="component" value="Unassembled WGS sequence"/>
</dbReference>
<dbReference type="FunFam" id="1.10.150.570:FF:000001">
    <property type="entry name" value="tRNA uridine 5-carboxymethylaminomethyl modification enzyme MnmG"/>
    <property type="match status" value="1"/>
</dbReference>
<comment type="caution">
    <text evidence="11">Lacks conserved residue(s) required for the propagation of feature annotation.</text>
</comment>
<dbReference type="SMART" id="SM01228">
    <property type="entry name" value="GIDA_assoc_3"/>
    <property type="match status" value="1"/>
</dbReference>
<dbReference type="Pfam" id="PF01134">
    <property type="entry name" value="GIDA"/>
    <property type="match status" value="1"/>
</dbReference>
<dbReference type="SUPFAM" id="SSF51905">
    <property type="entry name" value="FAD/NAD(P)-binding domain"/>
    <property type="match status" value="1"/>
</dbReference>
<dbReference type="InterPro" id="IPR036188">
    <property type="entry name" value="FAD/NAD-bd_sf"/>
</dbReference>
<dbReference type="GO" id="GO:0005829">
    <property type="term" value="C:cytosol"/>
    <property type="evidence" value="ECO:0007669"/>
    <property type="project" value="TreeGrafter"/>
</dbReference>
<keyword evidence="7 11" id="KW-0274">FAD</keyword>
<dbReference type="HAMAP" id="MF_00129">
    <property type="entry name" value="MnmG_GidA"/>
    <property type="match status" value="1"/>
</dbReference>
<dbReference type="InterPro" id="IPR020595">
    <property type="entry name" value="MnmG-rel_CS"/>
</dbReference>
<reference evidence="13 14" key="1">
    <citation type="journal article" date="2016" name="Nat. Commun.">
        <title>Thousands of microbial genomes shed light on interconnected biogeochemical processes in an aquifer system.</title>
        <authorList>
            <person name="Anantharaman K."/>
            <person name="Brown C.T."/>
            <person name="Hug L.A."/>
            <person name="Sharon I."/>
            <person name="Castelle C.J."/>
            <person name="Probst A.J."/>
            <person name="Thomas B.C."/>
            <person name="Singh A."/>
            <person name="Wilkins M.J."/>
            <person name="Karaoz U."/>
            <person name="Brodie E.L."/>
            <person name="Williams K.H."/>
            <person name="Hubbard S.S."/>
            <person name="Banfield J.F."/>
        </authorList>
    </citation>
    <scope>NUCLEOTIDE SEQUENCE [LARGE SCALE GENOMIC DNA]</scope>
</reference>
<dbReference type="InterPro" id="IPR047001">
    <property type="entry name" value="MnmG_C_subdom"/>
</dbReference>
<comment type="caution">
    <text evidence="13">The sequence shown here is derived from an EMBL/GenBank/DDBJ whole genome shotgun (WGS) entry which is preliminary data.</text>
</comment>
<evidence type="ECO:0000256" key="1">
    <source>
        <dbReference type="ARBA" id="ARBA00001974"/>
    </source>
</evidence>
<evidence type="ECO:0000256" key="3">
    <source>
        <dbReference type="ARBA" id="ARBA00007653"/>
    </source>
</evidence>
<dbReference type="Pfam" id="PF21680">
    <property type="entry name" value="GIDA_C_1st"/>
    <property type="match status" value="1"/>
</dbReference>
<sequence>MGNDSKFDAIVIGAGHAGTEAALAIARCGYQVALLTMDKNSVCRMSCNPAIGGLAKGHIVREIDALGGEMGLATDATGIQFRMLNKSKGPAVWAPRAQADKVRYSAYMKAVVESEKNILLVEDEATELLVSGGKAVGVRTKKEKEYLGKIIIVSTGTFMQGLIHIGEMNYPGGRRDEPPSVGLSDSLKKHGLEVIRFKTGTPCRIKKGSIDFTKCEELFGDPDPEPFSYRTREFHVKQYSCWLTYTNEKTHDIIRKNLHRSPLYAGRIIGIGPRYCPSIEDKVVKFADKKRHQIYLEPEGIDTDEIYANGLPTSLPSDVQLEFVHTIQGLENAEVAKFGYAIEYDCMPPTQLKQTLETKTIENLFLAGQVNCTSGYEEAAAQGIYAAFNSICKFKAKEPFILDRSEAYIAVLIDDLITKGTNEPYRMFTSRAEFRLLLRQDNADERLMKYGYEFGLIKKEIYEKMLENKSKAEKLIEDLKSIKSENISLDKWLKRPEMTIESIPSGNLDFNVYSNDILRKVEWDMKYEGYIKRQEMEVSKFKKLEKRKLPEDIDYSKIKGLRREAREKLTGIRPASIGHAARIPGMTNCDISLILVYCKKSL</sequence>
<dbReference type="Gene3D" id="1.10.10.1800">
    <property type="entry name" value="tRNA uridine 5-carboxymethylaminomethyl modification enzyme MnmG/GidA"/>
    <property type="match status" value="1"/>
</dbReference>
<evidence type="ECO:0000256" key="9">
    <source>
        <dbReference type="ARBA" id="ARBA00025948"/>
    </source>
</evidence>
<dbReference type="InterPro" id="IPR044920">
    <property type="entry name" value="MnmG_C_subdom_sf"/>
</dbReference>
<comment type="cofactor">
    <cofactor evidence="1 11">
        <name>FAD</name>
        <dbReference type="ChEBI" id="CHEBI:57692"/>
    </cofactor>
</comment>
<proteinExistence type="inferred from homology"/>
<evidence type="ECO:0000256" key="4">
    <source>
        <dbReference type="ARBA" id="ARBA00020461"/>
    </source>
</evidence>
<dbReference type="PANTHER" id="PTHR11806">
    <property type="entry name" value="GLUCOSE INHIBITED DIVISION PROTEIN A"/>
    <property type="match status" value="1"/>
</dbReference>
<gene>
    <name evidence="11" type="primary">mnmG</name>
    <name evidence="11" type="synonym">gidA</name>
    <name evidence="13" type="ORF">A3G33_06460</name>
</gene>
<comment type="function">
    <text evidence="2 11">NAD-binding protein involved in the addition of a carboxymethylaminomethyl (cmnm) group at the wobble position (U34) of certain tRNAs, forming tRNA-cmnm(5)s(2)U34.</text>
</comment>
<evidence type="ECO:0000256" key="5">
    <source>
        <dbReference type="ARBA" id="ARBA00022630"/>
    </source>
</evidence>
<keyword evidence="5 11" id="KW-0285">Flavoprotein</keyword>
<evidence type="ECO:0000256" key="6">
    <source>
        <dbReference type="ARBA" id="ARBA00022694"/>
    </source>
</evidence>
<protein>
    <recommendedName>
        <fullName evidence="4 11">tRNA uridine 5-carboxymethylaminomethyl modification enzyme MnmG</fullName>
    </recommendedName>
    <alternativeName>
        <fullName evidence="10 11">Glucose-inhibited division protein A</fullName>
    </alternativeName>
</protein>
<dbReference type="InterPro" id="IPR002218">
    <property type="entry name" value="MnmG-rel"/>
</dbReference>
<organism evidence="13 14">
    <name type="scientific">Candidatus Danuiimicrobium aquiferis</name>
    <dbReference type="NCBI Taxonomy" id="1801832"/>
    <lineage>
        <taxon>Bacteria</taxon>
        <taxon>Pseudomonadati</taxon>
        <taxon>Candidatus Omnitrophota</taxon>
        <taxon>Candidatus Danuiimicrobium</taxon>
    </lineage>
</organism>
<dbReference type="Pfam" id="PF13932">
    <property type="entry name" value="SAM_GIDA_C"/>
    <property type="match status" value="1"/>
</dbReference>
<evidence type="ECO:0000313" key="13">
    <source>
        <dbReference type="EMBL" id="OGW98960.1"/>
    </source>
</evidence>
<keyword evidence="6 11" id="KW-0819">tRNA processing</keyword>
<dbReference type="Gene3D" id="1.10.150.570">
    <property type="entry name" value="GidA associated domain, C-terminal subdomain"/>
    <property type="match status" value="1"/>
</dbReference>
<evidence type="ECO:0000256" key="10">
    <source>
        <dbReference type="ARBA" id="ARBA00031800"/>
    </source>
</evidence>
<comment type="subcellular location">
    <subcellularLocation>
        <location evidence="11">Cytoplasm</location>
    </subcellularLocation>
</comment>
<feature type="binding site" evidence="11">
    <location>
        <begin position="272"/>
        <end position="286"/>
    </location>
    <ligand>
        <name>NAD(+)</name>
        <dbReference type="ChEBI" id="CHEBI:57540"/>
    </ligand>
</feature>
<feature type="domain" description="tRNA uridine 5-carboxymethylaminomethyl modification enzyme C-terminal subdomain" evidence="12">
    <location>
        <begin position="525"/>
        <end position="596"/>
    </location>
</feature>
<dbReference type="PROSITE" id="PS01280">
    <property type="entry name" value="GIDA_1"/>
    <property type="match status" value="1"/>
</dbReference>
<dbReference type="InterPro" id="IPR004416">
    <property type="entry name" value="MnmG"/>
</dbReference>
<keyword evidence="8 11" id="KW-0520">NAD</keyword>
<dbReference type="NCBIfam" id="TIGR00136">
    <property type="entry name" value="mnmG_gidA"/>
    <property type="match status" value="1"/>
</dbReference>
<dbReference type="GO" id="GO:0002098">
    <property type="term" value="P:tRNA wobble uridine modification"/>
    <property type="evidence" value="ECO:0007669"/>
    <property type="project" value="InterPro"/>
</dbReference>
<dbReference type="EMBL" id="MHFR01000018">
    <property type="protein sequence ID" value="OGW98960.1"/>
    <property type="molecule type" value="Genomic_DNA"/>
</dbReference>
<dbReference type="Gene3D" id="3.50.50.60">
    <property type="entry name" value="FAD/NAD(P)-binding domain"/>
    <property type="match status" value="2"/>
</dbReference>
<dbReference type="InterPro" id="IPR026904">
    <property type="entry name" value="MnmG_C"/>
</dbReference>
<dbReference type="PANTHER" id="PTHR11806:SF0">
    <property type="entry name" value="PROTEIN MTO1 HOMOLOG, MITOCHONDRIAL"/>
    <property type="match status" value="1"/>
</dbReference>
<dbReference type="InterPro" id="IPR040131">
    <property type="entry name" value="MnmG_N"/>
</dbReference>
<comment type="subunit">
    <text evidence="9 11">Homodimer. Heterotetramer of two MnmE and two MnmG subunits.</text>
</comment>
<feature type="binding site" evidence="11">
    <location>
        <begin position="13"/>
        <end position="18"/>
    </location>
    <ligand>
        <name>FAD</name>
        <dbReference type="ChEBI" id="CHEBI:57692"/>
    </ligand>
</feature>
<dbReference type="FunFam" id="3.50.50.60:FF:000002">
    <property type="entry name" value="tRNA uridine 5-carboxymethylaminomethyl modification enzyme MnmG"/>
    <property type="match status" value="1"/>
</dbReference>
<dbReference type="GO" id="GO:0050660">
    <property type="term" value="F:flavin adenine dinucleotide binding"/>
    <property type="evidence" value="ECO:0007669"/>
    <property type="project" value="UniProtKB-UniRule"/>
</dbReference>
<dbReference type="GO" id="GO:0030488">
    <property type="term" value="P:tRNA methylation"/>
    <property type="evidence" value="ECO:0007669"/>
    <property type="project" value="TreeGrafter"/>
</dbReference>
<evidence type="ECO:0000256" key="8">
    <source>
        <dbReference type="ARBA" id="ARBA00023027"/>
    </source>
</evidence>
<evidence type="ECO:0000259" key="12">
    <source>
        <dbReference type="SMART" id="SM01228"/>
    </source>
</evidence>
<evidence type="ECO:0000313" key="14">
    <source>
        <dbReference type="Proteomes" id="UP000178187"/>
    </source>
</evidence>
<evidence type="ECO:0000256" key="7">
    <source>
        <dbReference type="ARBA" id="ARBA00022827"/>
    </source>
</evidence>
<keyword evidence="11" id="KW-0963">Cytoplasm</keyword>